<dbReference type="PATRIC" id="fig|1423769.4.peg.2041"/>
<proteinExistence type="predicted"/>
<keyword evidence="3" id="KW-1185">Reference proteome</keyword>
<sequence length="60" mass="7165">MGKKKSAIKKKHRRMMQAREANTEHIEVMKREAEIEADRERHGGKMTIDELVYKTLHPYE</sequence>
<evidence type="ECO:0000313" key="2">
    <source>
        <dbReference type="EMBL" id="KRL42572.1"/>
    </source>
</evidence>
<accession>A0A0R1QDK1</accession>
<feature type="region of interest" description="Disordered" evidence="1">
    <location>
        <begin position="1"/>
        <end position="23"/>
    </location>
</feature>
<dbReference type="EMBL" id="AZEU01000226">
    <property type="protein sequence ID" value="KRL42572.1"/>
    <property type="molecule type" value="Genomic_DNA"/>
</dbReference>
<gene>
    <name evidence="2" type="ORF">FD01_GL001896</name>
</gene>
<evidence type="ECO:0000313" key="3">
    <source>
        <dbReference type="Proteomes" id="UP000051790"/>
    </source>
</evidence>
<name>A0A0R1QDK1_9LACO</name>
<protein>
    <submittedName>
        <fullName evidence="2">Uncharacterized protein</fullName>
    </submittedName>
</protein>
<dbReference type="AlphaFoldDB" id="A0A0R1QDK1"/>
<organism evidence="2 3">
    <name type="scientific">Lacticaseibacillus manihotivorans DSM 13343 = JCM 12514</name>
    <dbReference type="NCBI Taxonomy" id="1423769"/>
    <lineage>
        <taxon>Bacteria</taxon>
        <taxon>Bacillati</taxon>
        <taxon>Bacillota</taxon>
        <taxon>Bacilli</taxon>
        <taxon>Lactobacillales</taxon>
        <taxon>Lactobacillaceae</taxon>
        <taxon>Lacticaseibacillus</taxon>
    </lineage>
</organism>
<dbReference type="Proteomes" id="UP000051790">
    <property type="component" value="Unassembled WGS sequence"/>
</dbReference>
<reference evidence="2 3" key="1">
    <citation type="journal article" date="2015" name="Genome Announc.">
        <title>Expanding the biotechnology potential of lactobacilli through comparative genomics of 213 strains and associated genera.</title>
        <authorList>
            <person name="Sun Z."/>
            <person name="Harris H.M."/>
            <person name="McCann A."/>
            <person name="Guo C."/>
            <person name="Argimon S."/>
            <person name="Zhang W."/>
            <person name="Yang X."/>
            <person name="Jeffery I.B."/>
            <person name="Cooney J.C."/>
            <person name="Kagawa T.F."/>
            <person name="Liu W."/>
            <person name="Song Y."/>
            <person name="Salvetti E."/>
            <person name="Wrobel A."/>
            <person name="Rasinkangas P."/>
            <person name="Parkhill J."/>
            <person name="Rea M.C."/>
            <person name="O'Sullivan O."/>
            <person name="Ritari J."/>
            <person name="Douillard F.P."/>
            <person name="Paul Ross R."/>
            <person name="Yang R."/>
            <person name="Briner A.E."/>
            <person name="Felis G.E."/>
            <person name="de Vos W.M."/>
            <person name="Barrangou R."/>
            <person name="Klaenhammer T.R."/>
            <person name="Caufield P.W."/>
            <person name="Cui Y."/>
            <person name="Zhang H."/>
            <person name="O'Toole P.W."/>
        </authorList>
    </citation>
    <scope>NUCLEOTIDE SEQUENCE [LARGE SCALE GENOMIC DNA]</scope>
    <source>
        <strain evidence="2 3">DSM 13343</strain>
    </source>
</reference>
<dbReference type="RefSeq" id="WP_054717092.1">
    <property type="nucleotide sequence ID" value="NZ_AZEU01000226.1"/>
</dbReference>
<evidence type="ECO:0000256" key="1">
    <source>
        <dbReference type="SAM" id="MobiDB-lite"/>
    </source>
</evidence>
<feature type="compositionally biased region" description="Basic residues" evidence="1">
    <location>
        <begin position="1"/>
        <end position="16"/>
    </location>
</feature>
<comment type="caution">
    <text evidence="2">The sequence shown here is derived from an EMBL/GenBank/DDBJ whole genome shotgun (WGS) entry which is preliminary data.</text>
</comment>